<feature type="transmembrane region" description="Helical" evidence="1">
    <location>
        <begin position="111"/>
        <end position="129"/>
    </location>
</feature>
<keyword evidence="1" id="KW-1133">Transmembrane helix</keyword>
<accession>A0AAJ0GAH9</accession>
<comment type="caution">
    <text evidence="2">The sequence shown here is derived from an EMBL/GenBank/DDBJ whole genome shotgun (WGS) entry which is preliminary data.</text>
</comment>
<dbReference type="Proteomes" id="UP001271007">
    <property type="component" value="Unassembled WGS sequence"/>
</dbReference>
<evidence type="ECO:0000256" key="1">
    <source>
        <dbReference type="SAM" id="Phobius"/>
    </source>
</evidence>
<feature type="transmembrane region" description="Helical" evidence="1">
    <location>
        <begin position="20"/>
        <end position="44"/>
    </location>
</feature>
<keyword evidence="3" id="KW-1185">Reference proteome</keyword>
<keyword evidence="1" id="KW-0812">Transmembrane</keyword>
<name>A0AAJ0GAH9_9PEZI</name>
<evidence type="ECO:0000313" key="2">
    <source>
        <dbReference type="EMBL" id="KAK3047313.1"/>
    </source>
</evidence>
<proteinExistence type="predicted"/>
<protein>
    <submittedName>
        <fullName evidence="2">Uncharacterized protein</fullName>
    </submittedName>
</protein>
<sequence>MPSSPPDKVQLPGAAAGLPSGGLIAVAWAGFALAACFVTLRSYARLTETHRLHADDYWILVALFFLLANAILQTLQTHSLYYIMYGGVGIVPIDATYMVEGNIYVRYEFTIIALFWSVTWSVKSSFLALY</sequence>
<evidence type="ECO:0000313" key="3">
    <source>
        <dbReference type="Proteomes" id="UP001271007"/>
    </source>
</evidence>
<gene>
    <name evidence="2" type="ORF">LTR09_011303</name>
</gene>
<dbReference type="EMBL" id="JAWDJX010000064">
    <property type="protein sequence ID" value="KAK3047313.1"/>
    <property type="molecule type" value="Genomic_DNA"/>
</dbReference>
<dbReference type="AlphaFoldDB" id="A0AAJ0GAH9"/>
<reference evidence="2" key="1">
    <citation type="submission" date="2023-04" db="EMBL/GenBank/DDBJ databases">
        <title>Black Yeasts Isolated from many extreme environments.</title>
        <authorList>
            <person name="Coleine C."/>
            <person name="Stajich J.E."/>
            <person name="Selbmann L."/>
        </authorList>
    </citation>
    <scope>NUCLEOTIDE SEQUENCE</scope>
    <source>
        <strain evidence="2">CCFEE 5312</strain>
    </source>
</reference>
<keyword evidence="1" id="KW-0472">Membrane</keyword>
<organism evidence="2 3">
    <name type="scientific">Extremus antarcticus</name>
    <dbReference type="NCBI Taxonomy" id="702011"/>
    <lineage>
        <taxon>Eukaryota</taxon>
        <taxon>Fungi</taxon>
        <taxon>Dikarya</taxon>
        <taxon>Ascomycota</taxon>
        <taxon>Pezizomycotina</taxon>
        <taxon>Dothideomycetes</taxon>
        <taxon>Dothideomycetidae</taxon>
        <taxon>Mycosphaerellales</taxon>
        <taxon>Extremaceae</taxon>
        <taxon>Extremus</taxon>
    </lineage>
</organism>
<feature type="transmembrane region" description="Helical" evidence="1">
    <location>
        <begin position="56"/>
        <end position="75"/>
    </location>
</feature>